<organism evidence="3 5">
    <name type="scientific">Hamiltosporidium magnivora</name>
    <dbReference type="NCBI Taxonomy" id="148818"/>
    <lineage>
        <taxon>Eukaryota</taxon>
        <taxon>Fungi</taxon>
        <taxon>Fungi incertae sedis</taxon>
        <taxon>Microsporidia</taxon>
        <taxon>Dubosqiidae</taxon>
        <taxon>Hamiltosporidium</taxon>
    </lineage>
</organism>
<accession>A0A4Q9L2F8</accession>
<dbReference type="PROSITE" id="PS50800">
    <property type="entry name" value="SAP"/>
    <property type="match status" value="1"/>
</dbReference>
<dbReference type="AlphaFoldDB" id="A0A4Q9L2F8"/>
<dbReference type="InterPro" id="IPR036361">
    <property type="entry name" value="SAP_dom_sf"/>
</dbReference>
<feature type="compositionally biased region" description="Low complexity" evidence="1">
    <location>
        <begin position="71"/>
        <end position="80"/>
    </location>
</feature>
<comment type="caution">
    <text evidence="3">The sequence shown here is derived from an EMBL/GenBank/DDBJ whole genome shotgun (WGS) entry which is preliminary data.</text>
</comment>
<evidence type="ECO:0000313" key="4">
    <source>
        <dbReference type="EMBL" id="TBU06279.1"/>
    </source>
</evidence>
<evidence type="ECO:0000313" key="5">
    <source>
        <dbReference type="Proteomes" id="UP000291404"/>
    </source>
</evidence>
<dbReference type="Gene3D" id="1.10.720.30">
    <property type="entry name" value="SAP domain"/>
    <property type="match status" value="1"/>
</dbReference>
<dbReference type="VEuPathDB" id="MicrosporidiaDB:CWI36_1409p0010"/>
<feature type="region of interest" description="Disordered" evidence="1">
    <location>
        <begin position="43"/>
        <end position="80"/>
    </location>
</feature>
<dbReference type="EMBL" id="PITI01001409">
    <property type="protein sequence ID" value="TBU01205.1"/>
    <property type="molecule type" value="Genomic_DNA"/>
</dbReference>
<feature type="domain" description="SAP" evidence="2">
    <location>
        <begin position="218"/>
        <end position="252"/>
    </location>
</feature>
<sequence>MSDRLPQDINNIEIPSRGRPRKKEMHLDGLTDEQRMEYFNAKGISPGQLFGDDTGMRDRRTDFNTFDYGGPQPMNNNPQQYPQPYTQPPYSQPYTQPYNSFYPEYPFYQPLNDNPWMNRKKRKNNPLLWQYIKHHQDFYPNILHPSKYSSLDFIQGTDKSQKMYIGTIKRAPPFIEKNNHNSILPLYLNSAHPTEQQHIDEFKKISTNFLNKTVELDYENVTVQQLKAIMKEFGLNHTGKKIDLIDRVKTTITKIEERKRKDKKQSQEIPEDDKDLNFLFF</sequence>
<dbReference type="SMART" id="SM00513">
    <property type="entry name" value="SAP"/>
    <property type="match status" value="1"/>
</dbReference>
<dbReference type="InterPro" id="IPR003034">
    <property type="entry name" value="SAP_dom"/>
</dbReference>
<evidence type="ECO:0000313" key="3">
    <source>
        <dbReference type="EMBL" id="TBU01205.1"/>
    </source>
</evidence>
<dbReference type="VEuPathDB" id="MicrosporidiaDB:CWI39_3191p0010"/>
<dbReference type="VEuPathDB" id="MicrosporidiaDB:CWI39_1016p0020"/>
<reference evidence="3 5" key="1">
    <citation type="submission" date="2017-12" db="EMBL/GenBank/DDBJ databases">
        <authorList>
            <person name="Pombert J.-F."/>
            <person name="Haag K.L."/>
            <person name="Ebert D."/>
        </authorList>
    </citation>
    <scope>NUCLEOTIDE SEQUENCE [LARGE SCALE GENOMIC DNA]</scope>
    <source>
        <strain evidence="3">BE-OM-2</strain>
    </source>
</reference>
<dbReference type="SUPFAM" id="SSF68906">
    <property type="entry name" value="SAP domain"/>
    <property type="match status" value="1"/>
</dbReference>
<proteinExistence type="predicted"/>
<gene>
    <name evidence="4" type="ORF">CWI36_0479p0040</name>
    <name evidence="3" type="ORF">CWI36_1409p0010</name>
</gene>
<protein>
    <recommendedName>
        <fullName evidence="2">SAP domain-containing protein</fullName>
    </recommendedName>
</protein>
<dbReference type="EMBL" id="PITI01000479">
    <property type="protein sequence ID" value="TBU06279.1"/>
    <property type="molecule type" value="Genomic_DNA"/>
</dbReference>
<keyword evidence="5" id="KW-1185">Reference proteome</keyword>
<dbReference type="Proteomes" id="UP000291404">
    <property type="component" value="Unassembled WGS sequence"/>
</dbReference>
<dbReference type="Pfam" id="PF02037">
    <property type="entry name" value="SAP"/>
    <property type="match status" value="1"/>
</dbReference>
<feature type="region of interest" description="Disordered" evidence="1">
    <location>
        <begin position="1"/>
        <end position="24"/>
    </location>
</feature>
<evidence type="ECO:0000256" key="1">
    <source>
        <dbReference type="SAM" id="MobiDB-lite"/>
    </source>
</evidence>
<name>A0A4Q9L2F8_9MICR</name>
<evidence type="ECO:0000259" key="2">
    <source>
        <dbReference type="PROSITE" id="PS50800"/>
    </source>
</evidence>
<dbReference type="VEuPathDB" id="MicrosporidiaDB:CWI36_0479p0040"/>